<dbReference type="Proteomes" id="UP000281343">
    <property type="component" value="Unassembled WGS sequence"/>
</dbReference>
<feature type="chain" id="PRO_5018293256" description="Arginine transporter" evidence="1">
    <location>
        <begin position="25"/>
        <end position="103"/>
    </location>
</feature>
<evidence type="ECO:0000313" key="2">
    <source>
        <dbReference type="EMBL" id="RMA44221.1"/>
    </source>
</evidence>
<keyword evidence="3" id="KW-1185">Reference proteome</keyword>
<organism evidence="2 3">
    <name type="scientific">Rhodophyticola porphyridii</name>
    <dbReference type="NCBI Taxonomy" id="1852017"/>
    <lineage>
        <taxon>Bacteria</taxon>
        <taxon>Pseudomonadati</taxon>
        <taxon>Pseudomonadota</taxon>
        <taxon>Alphaproteobacteria</taxon>
        <taxon>Rhodobacterales</taxon>
        <taxon>Roseobacteraceae</taxon>
        <taxon>Rhodophyticola</taxon>
    </lineage>
</organism>
<comment type="caution">
    <text evidence="2">The sequence shown here is derived from an EMBL/GenBank/DDBJ whole genome shotgun (WGS) entry which is preliminary data.</text>
</comment>
<evidence type="ECO:0000256" key="1">
    <source>
        <dbReference type="SAM" id="SignalP"/>
    </source>
</evidence>
<dbReference type="OrthoDB" id="7659053at2"/>
<proteinExistence type="predicted"/>
<dbReference type="RefSeq" id="WP_121896813.1">
    <property type="nucleotide sequence ID" value="NZ_CP159473.1"/>
</dbReference>
<dbReference type="EMBL" id="RCNT01000001">
    <property type="protein sequence ID" value="RMA44221.1"/>
    <property type="molecule type" value="Genomic_DNA"/>
</dbReference>
<feature type="signal peptide" evidence="1">
    <location>
        <begin position="1"/>
        <end position="24"/>
    </location>
</feature>
<gene>
    <name evidence="2" type="ORF">D9R08_02840</name>
</gene>
<accession>A0A3L9Y659</accession>
<name>A0A3L9Y659_9RHOB</name>
<keyword evidence="1" id="KW-0732">Signal</keyword>
<evidence type="ECO:0000313" key="3">
    <source>
        <dbReference type="Proteomes" id="UP000281343"/>
    </source>
</evidence>
<sequence length="103" mass="11324">MKKSVLLLAALMMASAPISTPASANAIERACNQSDRRAANRQLCGCIGVVADMTLSRTDQRQAARFFSDPQRAQDVRMSDRASDEAFWDRYRSFGETAEAMCG</sequence>
<evidence type="ECO:0008006" key="4">
    <source>
        <dbReference type="Google" id="ProtNLM"/>
    </source>
</evidence>
<dbReference type="AlphaFoldDB" id="A0A3L9Y659"/>
<protein>
    <recommendedName>
        <fullName evidence="4">Arginine transporter</fullName>
    </recommendedName>
</protein>
<reference evidence="2 3" key="1">
    <citation type="submission" date="2018-10" db="EMBL/GenBank/DDBJ databases">
        <authorList>
            <person name="Jung H.S."/>
            <person name="Jeon C.O."/>
        </authorList>
    </citation>
    <scope>NUCLEOTIDE SEQUENCE [LARGE SCALE GENOMIC DNA]</scope>
    <source>
        <strain evidence="2 3">MA-7-27</strain>
    </source>
</reference>